<sequence length="113" mass="12582">MLWTNSYSLPSCSTSNRSCPSNKFVNQLYGRGGRWRPTVKAMSRKCCTFPFISCLHSAFVPAVVDRTSRNGRLRNAHSKQNKIQSNVNVMFIAGSSSDSLLICPVNLHLVCVK</sequence>
<protein>
    <submittedName>
        <fullName evidence="1">Uncharacterized protein</fullName>
    </submittedName>
</protein>
<organism evidence="1">
    <name type="scientific">Anguilla anguilla</name>
    <name type="common">European freshwater eel</name>
    <name type="synonym">Muraena anguilla</name>
    <dbReference type="NCBI Taxonomy" id="7936"/>
    <lineage>
        <taxon>Eukaryota</taxon>
        <taxon>Metazoa</taxon>
        <taxon>Chordata</taxon>
        <taxon>Craniata</taxon>
        <taxon>Vertebrata</taxon>
        <taxon>Euteleostomi</taxon>
        <taxon>Actinopterygii</taxon>
        <taxon>Neopterygii</taxon>
        <taxon>Teleostei</taxon>
        <taxon>Anguilliformes</taxon>
        <taxon>Anguillidae</taxon>
        <taxon>Anguilla</taxon>
    </lineage>
</organism>
<dbReference type="AlphaFoldDB" id="A0A0E9V4C5"/>
<name>A0A0E9V4C5_ANGAN</name>
<proteinExistence type="predicted"/>
<reference evidence="1" key="2">
    <citation type="journal article" date="2015" name="Fish Shellfish Immunol.">
        <title>Early steps in the European eel (Anguilla anguilla)-Vibrio vulnificus interaction in the gills: Role of the RtxA13 toxin.</title>
        <authorList>
            <person name="Callol A."/>
            <person name="Pajuelo D."/>
            <person name="Ebbesson L."/>
            <person name="Teles M."/>
            <person name="MacKenzie S."/>
            <person name="Amaro C."/>
        </authorList>
    </citation>
    <scope>NUCLEOTIDE SEQUENCE</scope>
</reference>
<dbReference type="EMBL" id="GBXM01036459">
    <property type="protein sequence ID" value="JAH72118.1"/>
    <property type="molecule type" value="Transcribed_RNA"/>
</dbReference>
<reference evidence="1" key="1">
    <citation type="submission" date="2014-11" db="EMBL/GenBank/DDBJ databases">
        <authorList>
            <person name="Amaro Gonzalez C."/>
        </authorList>
    </citation>
    <scope>NUCLEOTIDE SEQUENCE</scope>
</reference>
<evidence type="ECO:0000313" key="1">
    <source>
        <dbReference type="EMBL" id="JAH72118.1"/>
    </source>
</evidence>
<accession>A0A0E9V4C5</accession>